<dbReference type="AlphaFoldDB" id="A0AAE1H6K1"/>
<dbReference type="Proteomes" id="UP001219518">
    <property type="component" value="Unassembled WGS sequence"/>
</dbReference>
<feature type="region of interest" description="Disordered" evidence="1">
    <location>
        <begin position="164"/>
        <end position="220"/>
    </location>
</feature>
<feature type="non-terminal residue" evidence="2">
    <location>
        <position position="1"/>
    </location>
</feature>
<keyword evidence="3" id="KW-1185">Reference proteome</keyword>
<gene>
    <name evidence="2" type="ORF">KUF71_005860</name>
</gene>
<name>A0AAE1H6K1_9NEOP</name>
<feature type="region of interest" description="Disordered" evidence="1">
    <location>
        <begin position="18"/>
        <end position="51"/>
    </location>
</feature>
<evidence type="ECO:0000313" key="2">
    <source>
        <dbReference type="EMBL" id="KAK3915553.1"/>
    </source>
</evidence>
<feature type="compositionally biased region" description="Low complexity" evidence="1">
    <location>
        <begin position="164"/>
        <end position="179"/>
    </location>
</feature>
<reference evidence="2" key="1">
    <citation type="submission" date="2021-07" db="EMBL/GenBank/DDBJ databases">
        <authorList>
            <person name="Catto M.A."/>
            <person name="Jacobson A."/>
            <person name="Kennedy G."/>
            <person name="Labadie P."/>
            <person name="Hunt B.G."/>
            <person name="Srinivasan R."/>
        </authorList>
    </citation>
    <scope>NUCLEOTIDE SEQUENCE</scope>
    <source>
        <strain evidence="2">PL_HMW_Pooled</strain>
        <tissue evidence="2">Head</tissue>
    </source>
</reference>
<dbReference type="EMBL" id="JAHWGI010000440">
    <property type="protein sequence ID" value="KAK3915553.1"/>
    <property type="molecule type" value="Genomic_DNA"/>
</dbReference>
<reference evidence="2" key="2">
    <citation type="journal article" date="2023" name="BMC Genomics">
        <title>Pest status, molecular evolution, and epigenetic factors derived from the genome assembly of Frankliniella fusca, a thysanopteran phytovirus vector.</title>
        <authorList>
            <person name="Catto M.A."/>
            <person name="Labadie P.E."/>
            <person name="Jacobson A.L."/>
            <person name="Kennedy G.G."/>
            <person name="Srinivasan R."/>
            <person name="Hunt B.G."/>
        </authorList>
    </citation>
    <scope>NUCLEOTIDE SEQUENCE</scope>
    <source>
        <strain evidence="2">PL_HMW_Pooled</strain>
    </source>
</reference>
<evidence type="ECO:0000256" key="1">
    <source>
        <dbReference type="SAM" id="MobiDB-lite"/>
    </source>
</evidence>
<feature type="compositionally biased region" description="Pro residues" evidence="1">
    <location>
        <begin position="180"/>
        <end position="193"/>
    </location>
</feature>
<protein>
    <submittedName>
        <fullName evidence="2">Rho GTPase-activating protein 9</fullName>
    </submittedName>
</protein>
<evidence type="ECO:0000313" key="3">
    <source>
        <dbReference type="Proteomes" id="UP001219518"/>
    </source>
</evidence>
<comment type="caution">
    <text evidence="2">The sequence shown here is derived from an EMBL/GenBank/DDBJ whole genome shotgun (WGS) entry which is preliminary data.</text>
</comment>
<feature type="compositionally biased region" description="Polar residues" evidence="1">
    <location>
        <begin position="31"/>
        <end position="40"/>
    </location>
</feature>
<sequence length="220" mass="23093">PGRLDAGLTQRLGQQLQLRLPGQQPPLPLTKSRSQHAALQQESASEDDDDDMAVQAGAVAGGLRRCLTQPMPDHDLDLDGLEDVSGNASIADRLKLLQKNGQTGWRKRVVRPAQPHEDVAKSVSSTMPWLELALFVAGLVVLLLHRRRKPLPVPAPVAAYAAVTSAEVPSPPLASSRSAPPSPPPPPPPPSDPLPAGNVQSGLVGEGASSDTPRDPVPVA</sequence>
<accession>A0AAE1H6K1</accession>
<organism evidence="2 3">
    <name type="scientific">Frankliniella fusca</name>
    <dbReference type="NCBI Taxonomy" id="407009"/>
    <lineage>
        <taxon>Eukaryota</taxon>
        <taxon>Metazoa</taxon>
        <taxon>Ecdysozoa</taxon>
        <taxon>Arthropoda</taxon>
        <taxon>Hexapoda</taxon>
        <taxon>Insecta</taxon>
        <taxon>Pterygota</taxon>
        <taxon>Neoptera</taxon>
        <taxon>Paraneoptera</taxon>
        <taxon>Thysanoptera</taxon>
        <taxon>Terebrantia</taxon>
        <taxon>Thripoidea</taxon>
        <taxon>Thripidae</taxon>
        <taxon>Frankliniella</taxon>
    </lineage>
</organism>
<proteinExistence type="predicted"/>